<evidence type="ECO:0000256" key="6">
    <source>
        <dbReference type="ARBA" id="ARBA00022553"/>
    </source>
</evidence>
<feature type="region of interest" description="C-terminal hotdog fold" evidence="9">
    <location>
        <begin position="2050"/>
        <end position="2189"/>
    </location>
</feature>
<feature type="compositionally biased region" description="Pro residues" evidence="11">
    <location>
        <begin position="4097"/>
        <end position="4109"/>
    </location>
</feature>
<dbReference type="Proteomes" id="UP001221838">
    <property type="component" value="Unassembled WGS sequence"/>
</dbReference>
<dbReference type="CDD" id="cd00833">
    <property type="entry name" value="PKS"/>
    <property type="match status" value="3"/>
</dbReference>
<dbReference type="Pfam" id="PF08659">
    <property type="entry name" value="KR"/>
    <property type="match status" value="2"/>
</dbReference>
<dbReference type="Gene3D" id="1.10.1240.100">
    <property type="match status" value="2"/>
</dbReference>
<comment type="caution">
    <text evidence="15">The sequence shown here is derived from an EMBL/GenBank/DDBJ whole genome shotgun (WGS) entry which is preliminary data.</text>
</comment>
<dbReference type="Pfam" id="PF01575">
    <property type="entry name" value="MaoC_dehydratas"/>
    <property type="match status" value="1"/>
</dbReference>
<dbReference type="Gene3D" id="3.40.50.1110">
    <property type="entry name" value="SGNH hydrolase"/>
    <property type="match status" value="1"/>
</dbReference>
<dbReference type="InterPro" id="IPR010037">
    <property type="entry name" value="FkbH_domain"/>
</dbReference>
<dbReference type="InterPro" id="IPR042104">
    <property type="entry name" value="PKS_dehydratase_sf"/>
</dbReference>
<comment type="pathway">
    <text evidence="3">Lipid metabolism; fatty acid beta-oxidation.</text>
</comment>
<feature type="active site" description="Proton donor; for dehydratase activity" evidence="9">
    <location>
        <position position="2110"/>
    </location>
</feature>
<evidence type="ECO:0000256" key="5">
    <source>
        <dbReference type="ARBA" id="ARBA00022490"/>
    </source>
</evidence>
<dbReference type="SMART" id="SM00825">
    <property type="entry name" value="PKS_KS"/>
    <property type="match status" value="3"/>
</dbReference>
<dbReference type="InterPro" id="IPR010033">
    <property type="entry name" value="HAD_SF_ppase_IIIC"/>
</dbReference>
<dbReference type="InterPro" id="IPR018201">
    <property type="entry name" value="Ketoacyl_synth_AS"/>
</dbReference>
<feature type="region of interest" description="Disordered" evidence="11">
    <location>
        <begin position="2811"/>
        <end position="2841"/>
    </location>
</feature>
<dbReference type="InterPro" id="IPR049490">
    <property type="entry name" value="C883_1060-like_KR_N"/>
</dbReference>
<dbReference type="InterPro" id="IPR014031">
    <property type="entry name" value="Ketoacyl_synth_C"/>
</dbReference>
<dbReference type="InterPro" id="IPR016039">
    <property type="entry name" value="Thiolase-like"/>
</dbReference>
<dbReference type="SMART" id="SM00822">
    <property type="entry name" value="PKS_KR"/>
    <property type="match status" value="2"/>
</dbReference>
<dbReference type="InterPro" id="IPR009081">
    <property type="entry name" value="PP-bd_ACP"/>
</dbReference>
<sequence>MRPASQMFEVLFSSRDVEQFRQLSADSNPLHLSDDYARKSPYGARIVHGILGALTALGRLPERRAQRLERLELRFLNPLFLDQPYRLAVTQPSPLEASAVLSDGSRELLRLEARFTEKTPERATARETAPATVLREQAADLSLEDIRPGQLLEGVYAPHWTELAALMERLGVHGKGIELRQAAVLAWSSYAIGMELPGRNALFSRLDADFDAGGESENPLQYRSQVVSVETQFGLVRLNATLGASTPVARLELRAFVRPSLPPASVASLTRLLPASQALKGKVALIIGGSRGLGASLVQALALQGCTVYLNYFKSEREAAAVRDTLGVAAANVHLLQGDGADLTWCQQAREQILSHHGRLDVLLCNACLPLQPLRIEPDPTSRLTEYVRKSLALVHVPLSCFLEELSRQQGWAMVLSSSAVNDPPADWPHYVSAKFAVEGLVRTAALEYPKSSFLLARPPRLLTDLTNTPLGNDGALSPEAVASAIVRRLNGEASQGQVAVLEDFTPQPVPPQALETKPEPRRKLAVAATFTSEPIQDSLEFWSEELKLDLEVEFAPYSQVFQELLNPSSLLSENTEGFNVLLVRPEDWLRYQHASEAEDHGPYHPAEQDFATFSAKVRSSTEDLLAAVRAHKARVPAPLVVVLCPATPELLLHKGFSLFLRQTEDRLERELKGHPGTYVIRASAYADHYPLAQYHDEVREQMGHIPYTPAYFSVLGTLVIRALNSILTPPFKVIALDCDNTLWKGVCGEDGAQGVEISPSYRYLHEQVIRQQAQGMLICLCSKNVEHDVFEVFEQRPEMALKREHITSHRINWLTKSQNLHSLAEELNLGLDSFIFIDDNPVELAEVKAACPQVLALCIPKEPEAIPAFVDHIWAFDRLVVTEEDKKRAQMYRQNKERDTFQGSATNFNEFIQGLKLDLSITEMTAAQRPRVAQLTQRTNQFNFTTVRRSEAELQQLQDSGSHQIWTTQVSDRFGDYGLVGVVISRCEADRVTVDSFLLSCRVLGRGVEHAMLARLGKLALDSGLEWVEATFITTAKNPPALRFLEAVGAQFRQEAEGRVLFRFPAAYAANITFSPDKVDQRDLDLAANAEKGRAPTVQKVNTSRLDSLARIAQELSDPKRLHERIRVRRSGQPAVEVPALKPRAPEPTPSPQSTAAPAPSVKNDAATLLNATVGFLQAVFSRYLPAARRAVTAETHFESLGLTSFTIIDITVALEDELGRLPKTLLFEHKTLGSLARYLMEDHRAALTQKVKLETPPAPAPKPVPVLAQEPIQPTQTVPPPSAYPEDIAIIGMSGRYPRARNTQEFWENLSAGRSSIGEIPTERWDHSQFYDPSGKRRDKSYTKWGGFVEGVGDFDSLFFNISPKEAELMDPQQRLFLEVAYEAIEDAGHTRRTLGRDVGVYVGVMANNYLLFSASASLAGHSPYPYADNYQVANRVSYFLDLSGPSLSIDTACSASGVALHTACEALRSGACKTAIAGGVNLILHPYRYIQYSQMTMLSRDERCRAFGSEAQGFVMGEGVGAVLLKPLSQALRDGDHIHGVIKGSAVNHGGKTSGFTVPNPTAQSTLVAEALEKAGVDARSMSYMEAHGTGTPLGDPIEIRGLTAAFRRNTTDAQFCAIGSVKPSIGHLEPAAAIAGLTKVLLQMRHGTLVPSLNSQVLSPYIDFEGSPFYVQRERSEWKRPRWQHNGATVEAPRRAGISSFGAGGVNAHILVEEFVPEPSPTSLPQGPALIILSAKNAERLRDSLERFQRYLAQQEQLAPHQRPTLGDIAYTLQVGREAFEERVALVVQDKEELSRKLAQLLAGERNLERVFAANLKGQGGTPGTSAAGEDAPELIQSHIRDGRLDALGKLWAQGSEIPWEQLHAGKTQRRVPLPTYPFARIRHWLPDTGMLTLSRQVHAPEGRPASSKPHPMLARENSTEGKQRFEAQWDGSEFYLRDHVVAARKTLPGVAYLELARAAGALGRGGSVGRLRGMVWSQPIIVAGTPVEAGVELQAVKSGTEVIIGTSTPGGSPLVHARCRLGEAPSETVSPPAVFELEAIRQRCPYRKSHSEVYAGFNLQGFAYGPTFQTIQEHLSSDTEAFSTLELPAAAGEVSDFGLHPSLLDGALQTVIAKVRTHETYLPFALDELTLHHPLSRKCHAYVRFEREDADQLRCNVWLLDEGGRALVSFQGLTLRALKTKAAEVPLEAILYRPSWERADAPALELPARETTFLLFDEDEGRFHAWKHFLGERGFPPGNVHLVLPGPRHANLGGERHQIRQDDAADHLALLQGLPGTGPLAVLYFWQPRSTDSGAPLEGTNLFSLLALSQALLTLKQRQEIRLLAFCEPDEKAPVSAAVGGFIRALPHESTRIQPRAIQLGTQATGADVALILRELRATDGSEVRLDSTGRHVRRFHRAPRADAGNPILREHGVYLITGGAGGLGRLFTRHLIQNYRASVVLTGRSALTNEHRRELGILQATGARVLYLQADVTQPESAEWVVQEIHSRFGRLHGVIHAAGTIEDAYLSQKSRDTFNRVLAPKMNGTWFLDRATASEPLDFFATFSSVASVFGSAGQTDYASANRFLDAYAAHRQKLVQDGHRSGLSLSLNWPLWQEGGMRVGKDTVDLTARTTGLKPLATSSGIQAFEEALRAGGPQLAVMSGDRARIEQALGLGGVEPRASAPVEPVVRPSAPSTSAARLPGLSEEEVLGKLQDFLLRKSSELLKVNVNDIYPDDDMSNYGFDSISLTELANTLNDTFDLTLTPVVFFENPTIGGLARYLMEHHRPAFSAHYNAESEASKPSSESAPREAEPSLAPVIIRPETSPRAASQQLPEASFPPPQAPAAPSPSVSSSVRPGTVEPIAIIGMSGVFPQSPDLESFWTNLLAGKDLIREIPEDRWDWRSWYGDPKREPNKTMCKWGGFLNEVDTFDALFFNISPREAQLMDPQQRIFLETAWHAIENAGYSPQRLSGSATGVFVGVTLHDYLELALQSSLDIVAHTSTGNVHSIVPNRLSYLLNLRGPSEPIDTACSSSLVALHRAVRALQGGDCDMAIVGGVNVLLSPTMFVSFSKAGMLASDGRCKTFDARADGYVRGEGAGAVLLKPLSKAEADGDTIHAIIRGTAVNHGGHAHSLTAPNPSAQADLLVTAYERAGISPDTVGYIEAHGTGTELGDPIEIDGLKKAFDRLAEKTGAPKGNGVTCGLGAVKTNIGHLECASGMAGLLKTLLAMKHRTLPPSIHFQQINPYIDLKGSPFYIVDSPRPWEPLKGPGGAQAPLRAGISSFGFGGVNAHVVIEEYVSQPRLPTSDAAQLFVLSARDGDRLKDYARKLKDFAASRLENKHAQPSLADVAYTYQVGRDAMDFRLAVIARSEQELISRLESFLADKAPSDTVFTGQRPTRKQPSLLTLGDDEDDRAYLRSLLAKGKVTKLAALWVQGQDMDWTVLHEGRQPQRVPVPSYPFAREKHWLPKAAPGETSSPRALPAPAPEPKVAPQAAPSGKKLLLVKNWRPAPLGVTAHSLRGTYLVLLNGEGAIDILKDLGSQPECQWIAIKGATGLPRLSSREHELDFSNHAQGTQLIQELMTRHPQVDGLVDLSDIYAAPSEAAEPAAGKLALLQGFLRHSGQRPLRILHVTRGLVPFENDRRTLAGATMAGIVRMLSAEYGRIHATTIDVDLGCDRAEELLSLVAIESSLDTTVGEVCYRKGTRYLPHLHEAPIQTPRDPARFGPFAVDPSRAYAITGGTGGLGFEAARTLLAKGARRFALLGARPLPPRDSWTRLLAEGKAEPDTAARIQRVLELEQGGAQVALYQGPLSDEPRLAAFFSDVRKRLGGIAGVIHCAGSVSQRPPSFWQKDMEDMRRVWEPKVRGLLTLKEVLRSDTPDFFLLYSSISSVVPSLAVGMADYASANGFLDAFAAYQEGKSRTRFLAVDWPSWKGTGMGEISSPRYTGLGFTAHSVHEGMELLESALLHSSSSSVMPCVVNEAVLKPDRLLLTKGSEPAAPVTPASVPAPQPASTTDLFSATRTLVLELLARELMIDKARFQGDTPFGDYGVDSIVIADLVTKMERFTGKPVDPSLILEYPTLDGFSRYLSEHYRQGIEAFLGQTHAAPPQAPAPVQAPPAPGVISEPVETRQTVPVPPREPQTAPASRGLIAVIGAACRVPGAADLESFWENLRTGRCTIAEVPRSRWSVEELYRPTHEKGKSISKWGGFLDDIEYFDPSYFGIPEEDAAHVDPLIRLFLECCDQTLRNAGYAKTDLWNRRVGTFVGSGTSTYGSRILVPSRGTATGLNQNFIAAHAAHVFNFKGPNMVVDTACSSSLTSIYLACQSLLAGECEVALAGGVDLLLDEVPYLKLSEAKALSPDGRCHTFDIKANGFVPGEGAGAILLKPLERAIADGDRILSVIEACAMNNDGHTMGLTTPNMQAQQEVVQSALEKAGVSARSVTYVETHGTGTMIGDPIELKGLTHVFRRDTADNQFCAVGSLKTNIGHLMLAAGIAGFIKVTLSLQNKLIPPTLHCDEPNPRFSFDTSPFTPALSAREWVPYQGVRRAGISAFGFGGTNCHILVRDFDPTLLAEYQVRRSPLPPADFRKKRYWFDKPAAIAPSRPKPPLVRDLPPGPPSQPVLNGSRGLLVLEDSGP</sequence>
<feature type="region of interest" description="N-terminal hotdog fold" evidence="9">
    <location>
        <begin position="1915"/>
        <end position="2033"/>
    </location>
</feature>
<name>A0ABT5D645_9BACT</name>
<feature type="region of interest" description="Disordered" evidence="11">
    <location>
        <begin position="2779"/>
        <end position="2799"/>
    </location>
</feature>
<evidence type="ECO:0000313" key="15">
    <source>
        <dbReference type="EMBL" id="MDC0708549.1"/>
    </source>
</evidence>
<dbReference type="InterPro" id="IPR050091">
    <property type="entry name" value="PKS_NRPS_Biosynth_Enz"/>
</dbReference>
<dbReference type="InterPro" id="IPR002539">
    <property type="entry name" value="MaoC-like_dom"/>
</dbReference>
<evidence type="ECO:0000256" key="4">
    <source>
        <dbReference type="ARBA" id="ARBA00022450"/>
    </source>
</evidence>
<dbReference type="CDD" id="cd08953">
    <property type="entry name" value="KR_2_SDR_x"/>
    <property type="match status" value="2"/>
</dbReference>
<proteinExistence type="predicted"/>
<dbReference type="PRINTS" id="PR00081">
    <property type="entry name" value="GDHRDH"/>
</dbReference>
<dbReference type="InterPro" id="IPR023214">
    <property type="entry name" value="HAD_sf"/>
</dbReference>
<comment type="subcellular location">
    <subcellularLocation>
        <location evidence="1">Cytoplasm</location>
    </subcellularLocation>
</comment>
<dbReference type="SMART" id="SM00823">
    <property type="entry name" value="PKS_PP"/>
    <property type="match status" value="3"/>
</dbReference>
<gene>
    <name evidence="15" type="ORF">POL68_08715</name>
</gene>
<feature type="domain" description="Carrier" evidence="12">
    <location>
        <begin position="2693"/>
        <end position="2771"/>
    </location>
</feature>
<feature type="domain" description="Ketosynthase family 3 (KS3)" evidence="13">
    <location>
        <begin position="2846"/>
        <end position="3283"/>
    </location>
</feature>
<dbReference type="RefSeq" id="WP_272136503.1">
    <property type="nucleotide sequence ID" value="NZ_JAQNDM010000002.1"/>
</dbReference>
<dbReference type="PANTHER" id="PTHR43775">
    <property type="entry name" value="FATTY ACID SYNTHASE"/>
    <property type="match status" value="1"/>
</dbReference>
<dbReference type="NCBIfam" id="TIGR01681">
    <property type="entry name" value="HAD-SF-IIIC"/>
    <property type="match status" value="1"/>
</dbReference>
<keyword evidence="6" id="KW-0597">Phosphoprotein</keyword>
<dbReference type="Gene3D" id="3.40.50.720">
    <property type="entry name" value="NAD(P)-binding Rossmann-like Domain"/>
    <property type="match status" value="3"/>
</dbReference>
<feature type="active site" description="Proton acceptor; for dehydratase activity" evidence="9">
    <location>
        <position position="1944"/>
    </location>
</feature>
<accession>A0ABT5D645</accession>
<evidence type="ECO:0000259" key="12">
    <source>
        <dbReference type="PROSITE" id="PS50075"/>
    </source>
</evidence>
<dbReference type="InterPro" id="IPR054514">
    <property type="entry name" value="RhiE-like_linker"/>
</dbReference>
<dbReference type="InterPro" id="IPR020841">
    <property type="entry name" value="PKS_Beta-ketoAc_synthase_dom"/>
</dbReference>
<dbReference type="SUPFAM" id="SSF56784">
    <property type="entry name" value="HAD-like"/>
    <property type="match status" value="1"/>
</dbReference>
<dbReference type="Pfam" id="PF21089">
    <property type="entry name" value="PKS_DH_N"/>
    <property type="match status" value="1"/>
</dbReference>
<dbReference type="SUPFAM" id="SSF54637">
    <property type="entry name" value="Thioesterase/thiol ester dehydrase-isomerase"/>
    <property type="match status" value="1"/>
</dbReference>
<keyword evidence="7" id="KW-0808">Transferase</keyword>
<evidence type="ECO:0000256" key="1">
    <source>
        <dbReference type="ARBA" id="ARBA00004496"/>
    </source>
</evidence>
<dbReference type="InterPro" id="IPR020904">
    <property type="entry name" value="Sc_DH/Rdtase_CS"/>
</dbReference>
<dbReference type="InterPro" id="IPR020806">
    <property type="entry name" value="PKS_PP-bd"/>
</dbReference>
<dbReference type="InterPro" id="IPR002347">
    <property type="entry name" value="SDR_fam"/>
</dbReference>
<dbReference type="InterPro" id="IPR049900">
    <property type="entry name" value="PKS_mFAS_DH"/>
</dbReference>
<keyword evidence="8" id="KW-0677">Repeat</keyword>
<feature type="domain" description="Carrier" evidence="12">
    <location>
        <begin position="1169"/>
        <end position="1245"/>
    </location>
</feature>
<evidence type="ECO:0000256" key="7">
    <source>
        <dbReference type="ARBA" id="ARBA00022679"/>
    </source>
</evidence>
<dbReference type="SUPFAM" id="SSF53901">
    <property type="entry name" value="Thiolase-like"/>
    <property type="match status" value="3"/>
</dbReference>
<keyword evidence="10" id="KW-0175">Coiled coil</keyword>
<dbReference type="InterPro" id="IPR020807">
    <property type="entry name" value="PKS_DH"/>
</dbReference>
<evidence type="ECO:0000313" key="16">
    <source>
        <dbReference type="Proteomes" id="UP001221838"/>
    </source>
</evidence>
<feature type="domain" description="Carrier" evidence="12">
    <location>
        <begin position="4000"/>
        <end position="4081"/>
    </location>
</feature>
<reference evidence="15 16" key="1">
    <citation type="submission" date="2022-11" db="EMBL/GenBank/DDBJ databases">
        <title>Minimal conservation of predation-associated metabolite biosynthetic gene clusters underscores biosynthetic potential of Myxococcota including descriptions for ten novel species: Archangium lansinium sp. nov., Myxococcus landrumus sp. nov., Nannocystis bai.</title>
        <authorList>
            <person name="Ahearne A."/>
            <person name="Stevens C."/>
            <person name="Dowd S."/>
        </authorList>
    </citation>
    <scope>NUCLEOTIDE SEQUENCE [LARGE SCALE GENOMIC DNA]</scope>
    <source>
        <strain evidence="15 16">NCWAL01</strain>
    </source>
</reference>
<dbReference type="Gene3D" id="1.10.1200.10">
    <property type="entry name" value="ACP-like"/>
    <property type="match status" value="3"/>
</dbReference>
<dbReference type="SMART" id="SM01294">
    <property type="entry name" value="PKS_PP_betabranch"/>
    <property type="match status" value="1"/>
</dbReference>
<dbReference type="Gene3D" id="3.10.129.110">
    <property type="entry name" value="Polyketide synthase dehydratase"/>
    <property type="match status" value="1"/>
</dbReference>
<evidence type="ECO:0000256" key="11">
    <source>
        <dbReference type="SAM" id="MobiDB-lite"/>
    </source>
</evidence>
<dbReference type="InterPro" id="IPR049552">
    <property type="entry name" value="PKS_DH_N"/>
</dbReference>
<dbReference type="Pfam" id="PF00106">
    <property type="entry name" value="adh_short"/>
    <property type="match status" value="1"/>
</dbReference>
<feature type="region of interest" description="Disordered" evidence="11">
    <location>
        <begin position="3456"/>
        <end position="3481"/>
    </location>
</feature>
<dbReference type="InterPro" id="IPR057326">
    <property type="entry name" value="KR_dom"/>
</dbReference>
<evidence type="ECO:0000259" key="14">
    <source>
        <dbReference type="PROSITE" id="PS52019"/>
    </source>
</evidence>
<dbReference type="InterPro" id="IPR036412">
    <property type="entry name" value="HAD-like_sf"/>
</dbReference>
<dbReference type="NCBIfam" id="TIGR01686">
    <property type="entry name" value="FkbH"/>
    <property type="match status" value="1"/>
</dbReference>
<dbReference type="InterPro" id="IPR013968">
    <property type="entry name" value="PKS_KR"/>
</dbReference>
<dbReference type="EMBL" id="JAQNDM010000002">
    <property type="protein sequence ID" value="MDC0708549.1"/>
    <property type="molecule type" value="Genomic_DNA"/>
</dbReference>
<dbReference type="PROSITE" id="PS00012">
    <property type="entry name" value="PHOSPHOPANTETHEINE"/>
    <property type="match status" value="1"/>
</dbReference>
<dbReference type="InterPro" id="IPR036514">
    <property type="entry name" value="SGNH_hydro_sf"/>
</dbReference>
<feature type="compositionally biased region" description="Low complexity" evidence="11">
    <location>
        <begin position="2782"/>
        <end position="2792"/>
    </location>
</feature>
<keyword evidence="16" id="KW-1185">Reference proteome</keyword>
<feature type="compositionally biased region" description="Pro residues" evidence="11">
    <location>
        <begin position="4593"/>
        <end position="4609"/>
    </location>
</feature>
<dbReference type="Gene3D" id="3.40.47.10">
    <property type="match status" value="3"/>
</dbReference>
<dbReference type="SUPFAM" id="SSF51735">
    <property type="entry name" value="NAD(P)-binding Rossmann-fold domains"/>
    <property type="match status" value="5"/>
</dbReference>
<feature type="coiled-coil region" evidence="10">
    <location>
        <begin position="1742"/>
        <end position="1815"/>
    </location>
</feature>
<dbReference type="Gene3D" id="3.10.129.10">
    <property type="entry name" value="Hotdog Thioesterase"/>
    <property type="match status" value="1"/>
</dbReference>
<evidence type="ECO:0000256" key="2">
    <source>
        <dbReference type="ARBA" id="ARBA00004792"/>
    </source>
</evidence>
<dbReference type="SUPFAM" id="SSF47336">
    <property type="entry name" value="ACP-like"/>
    <property type="match status" value="3"/>
</dbReference>
<protein>
    <submittedName>
        <fullName evidence="15">SDR family NAD(P)-dependent oxidoreductase</fullName>
    </submittedName>
</protein>
<evidence type="ECO:0000259" key="13">
    <source>
        <dbReference type="PROSITE" id="PS52004"/>
    </source>
</evidence>
<evidence type="ECO:0000256" key="8">
    <source>
        <dbReference type="ARBA" id="ARBA00022737"/>
    </source>
</evidence>
<dbReference type="PROSITE" id="PS52019">
    <property type="entry name" value="PKS_MFAS_DH"/>
    <property type="match status" value="1"/>
</dbReference>
<dbReference type="Pfam" id="PF22336">
    <property type="entry name" value="RhiE-like_linker"/>
    <property type="match status" value="2"/>
</dbReference>
<feature type="region of interest" description="Disordered" evidence="11">
    <location>
        <begin position="2665"/>
        <end position="2686"/>
    </location>
</feature>
<evidence type="ECO:0000256" key="9">
    <source>
        <dbReference type="PROSITE-ProRule" id="PRU01363"/>
    </source>
</evidence>
<dbReference type="Pfam" id="PF02801">
    <property type="entry name" value="Ketoacyl-synt_C"/>
    <property type="match status" value="3"/>
</dbReference>
<feature type="region of interest" description="Disordered" evidence="11">
    <location>
        <begin position="4094"/>
        <end position="4133"/>
    </location>
</feature>
<dbReference type="InterPro" id="IPR016181">
    <property type="entry name" value="Acyl_CoA_acyltransferase"/>
</dbReference>
<dbReference type="SMART" id="SM00826">
    <property type="entry name" value="PKS_DH"/>
    <property type="match status" value="1"/>
</dbReference>
<feature type="domain" description="Ketosynthase family 3 (KS3)" evidence="13">
    <location>
        <begin position="4136"/>
        <end position="4555"/>
    </location>
</feature>
<feature type="compositionally biased region" description="Pro residues" evidence="11">
    <location>
        <begin position="2823"/>
        <end position="2833"/>
    </location>
</feature>
<dbReference type="Pfam" id="PF14765">
    <property type="entry name" value="PS-DH"/>
    <property type="match status" value="1"/>
</dbReference>
<feature type="domain" description="PKS/mFAS DH" evidence="14">
    <location>
        <begin position="1915"/>
        <end position="2189"/>
    </location>
</feature>
<dbReference type="Pfam" id="PF00109">
    <property type="entry name" value="ketoacyl-synt"/>
    <property type="match status" value="3"/>
</dbReference>
<dbReference type="PROSITE" id="PS50075">
    <property type="entry name" value="CARRIER"/>
    <property type="match status" value="3"/>
</dbReference>
<dbReference type="PROSITE" id="PS52004">
    <property type="entry name" value="KS3_2"/>
    <property type="match status" value="3"/>
</dbReference>
<dbReference type="Gene3D" id="3.40.50.1000">
    <property type="entry name" value="HAD superfamily/HAD-like"/>
    <property type="match status" value="1"/>
</dbReference>
<keyword evidence="5" id="KW-0963">Cytoplasm</keyword>
<feature type="region of interest" description="Disordered" evidence="11">
    <location>
        <begin position="1128"/>
        <end position="1162"/>
    </location>
</feature>
<dbReference type="InterPro" id="IPR036736">
    <property type="entry name" value="ACP-like_sf"/>
</dbReference>
<dbReference type="InterPro" id="IPR014030">
    <property type="entry name" value="Ketoacyl_synth_N"/>
</dbReference>
<dbReference type="Pfam" id="PF00550">
    <property type="entry name" value="PP-binding"/>
    <property type="match status" value="3"/>
</dbReference>
<comment type="pathway">
    <text evidence="2">Antibiotic biosynthesis.</text>
</comment>
<dbReference type="InterPro" id="IPR036291">
    <property type="entry name" value="NAD(P)-bd_dom_sf"/>
</dbReference>
<dbReference type="PROSITE" id="PS00061">
    <property type="entry name" value="ADH_SHORT"/>
    <property type="match status" value="1"/>
</dbReference>
<dbReference type="InterPro" id="IPR006162">
    <property type="entry name" value="Ppantetheine_attach_site"/>
</dbReference>
<dbReference type="Pfam" id="PF21394">
    <property type="entry name" value="Beta-ketacyl_N"/>
    <property type="match status" value="1"/>
</dbReference>
<keyword evidence="4" id="KW-0596">Phosphopantetheine</keyword>
<evidence type="ECO:0000256" key="10">
    <source>
        <dbReference type="SAM" id="Coils"/>
    </source>
</evidence>
<dbReference type="InterPro" id="IPR029069">
    <property type="entry name" value="HotDog_dom_sf"/>
</dbReference>
<dbReference type="Gene3D" id="3.40.630.30">
    <property type="match status" value="1"/>
</dbReference>
<dbReference type="CDD" id="cd05233">
    <property type="entry name" value="SDR_c"/>
    <property type="match status" value="1"/>
</dbReference>
<dbReference type="PROSITE" id="PS00606">
    <property type="entry name" value="KS3_1"/>
    <property type="match status" value="3"/>
</dbReference>
<dbReference type="SUPFAM" id="SSF55729">
    <property type="entry name" value="Acyl-CoA N-acyltransferases (Nat)"/>
    <property type="match status" value="1"/>
</dbReference>
<dbReference type="PANTHER" id="PTHR43775:SF37">
    <property type="entry name" value="SI:DKEY-61P9.11"/>
    <property type="match status" value="1"/>
</dbReference>
<feature type="compositionally biased region" description="Low complexity" evidence="11">
    <location>
        <begin position="1153"/>
        <end position="1162"/>
    </location>
</feature>
<evidence type="ECO:0000256" key="3">
    <source>
        <dbReference type="ARBA" id="ARBA00005005"/>
    </source>
</evidence>
<dbReference type="InterPro" id="IPR049551">
    <property type="entry name" value="PKS_DH_C"/>
</dbReference>
<feature type="domain" description="Ketosynthase family 3 (KS3)" evidence="13">
    <location>
        <begin position="1287"/>
        <end position="1718"/>
    </location>
</feature>
<organism evidence="15 16">
    <name type="scientific">Stigmatella ashevillensis</name>
    <dbReference type="NCBI Taxonomy" id="2995309"/>
    <lineage>
        <taxon>Bacteria</taxon>
        <taxon>Pseudomonadati</taxon>
        <taxon>Myxococcota</taxon>
        <taxon>Myxococcia</taxon>
        <taxon>Myxococcales</taxon>
        <taxon>Cystobacterineae</taxon>
        <taxon>Archangiaceae</taxon>
        <taxon>Stigmatella</taxon>
    </lineage>
</organism>
<feature type="region of interest" description="Disordered" evidence="11">
    <location>
        <begin position="4587"/>
        <end position="4626"/>
    </location>
</feature>